<accession>A0ABW1XJB9</accession>
<dbReference type="SMART" id="SM00448">
    <property type="entry name" value="REC"/>
    <property type="match status" value="1"/>
</dbReference>
<keyword evidence="1" id="KW-0902">Two-component regulatory system</keyword>
<feature type="domain" description="HTH LytTR-type" evidence="4">
    <location>
        <begin position="170"/>
        <end position="274"/>
    </location>
</feature>
<reference evidence="6" key="1">
    <citation type="journal article" date="2019" name="Int. J. Syst. Evol. Microbiol.">
        <title>The Global Catalogue of Microorganisms (GCM) 10K type strain sequencing project: providing services to taxonomists for standard genome sequencing and annotation.</title>
        <authorList>
            <consortium name="The Broad Institute Genomics Platform"/>
            <consortium name="The Broad Institute Genome Sequencing Center for Infectious Disease"/>
            <person name="Wu L."/>
            <person name="Ma J."/>
        </authorList>
    </citation>
    <scope>NUCLEOTIDE SEQUENCE [LARGE SCALE GENOMIC DNA]</scope>
    <source>
        <strain evidence="6">CGMCC 1.16031</strain>
    </source>
</reference>
<dbReference type="CDD" id="cd17532">
    <property type="entry name" value="REC_LytTR_AlgR-like"/>
    <property type="match status" value="1"/>
</dbReference>
<dbReference type="InterPro" id="IPR046947">
    <property type="entry name" value="LytR-like"/>
</dbReference>
<evidence type="ECO:0000256" key="1">
    <source>
        <dbReference type="ARBA" id="ARBA00023012"/>
    </source>
</evidence>
<evidence type="ECO:0000313" key="5">
    <source>
        <dbReference type="EMBL" id="MFC6440311.1"/>
    </source>
</evidence>
<protein>
    <submittedName>
        <fullName evidence="5">LytR/AlgR family response regulator transcription factor</fullName>
    </submittedName>
</protein>
<keyword evidence="6" id="KW-1185">Reference proteome</keyword>
<dbReference type="PANTHER" id="PTHR37299:SF1">
    <property type="entry name" value="STAGE 0 SPORULATION PROTEIN A HOMOLOG"/>
    <property type="match status" value="1"/>
</dbReference>
<dbReference type="EMBL" id="JBHSUS010000001">
    <property type="protein sequence ID" value="MFC6440311.1"/>
    <property type="molecule type" value="Genomic_DNA"/>
</dbReference>
<dbReference type="InterPro" id="IPR011006">
    <property type="entry name" value="CheY-like_superfamily"/>
</dbReference>
<dbReference type="SUPFAM" id="SSF52172">
    <property type="entry name" value="CheY-like"/>
    <property type="match status" value="1"/>
</dbReference>
<dbReference type="InterPro" id="IPR001789">
    <property type="entry name" value="Sig_transdc_resp-reg_receiver"/>
</dbReference>
<feature type="modified residue" description="4-aspartylphosphate" evidence="2">
    <location>
        <position position="57"/>
    </location>
</feature>
<dbReference type="PROSITE" id="PS50110">
    <property type="entry name" value="RESPONSE_REGULATORY"/>
    <property type="match status" value="1"/>
</dbReference>
<dbReference type="Pfam" id="PF04397">
    <property type="entry name" value="LytTR"/>
    <property type="match status" value="1"/>
</dbReference>
<gene>
    <name evidence="5" type="ORF">ACFP85_09150</name>
</gene>
<dbReference type="PROSITE" id="PS50930">
    <property type="entry name" value="HTH_LYTTR"/>
    <property type="match status" value="1"/>
</dbReference>
<evidence type="ECO:0000313" key="6">
    <source>
        <dbReference type="Proteomes" id="UP001596364"/>
    </source>
</evidence>
<dbReference type="RefSeq" id="WP_131258112.1">
    <property type="nucleotide sequence ID" value="NZ_JBHSUS010000001.1"/>
</dbReference>
<evidence type="ECO:0000256" key="2">
    <source>
        <dbReference type="PROSITE-ProRule" id="PRU00169"/>
    </source>
</evidence>
<name>A0ABW1XJB9_9ALTE</name>
<feature type="domain" description="Response regulatory" evidence="3">
    <location>
        <begin position="6"/>
        <end position="121"/>
    </location>
</feature>
<proteinExistence type="predicted"/>
<organism evidence="5 6">
    <name type="scientific">Pseudobowmanella zhangzhouensis</name>
    <dbReference type="NCBI Taxonomy" id="1537679"/>
    <lineage>
        <taxon>Bacteria</taxon>
        <taxon>Pseudomonadati</taxon>
        <taxon>Pseudomonadota</taxon>
        <taxon>Gammaproteobacteria</taxon>
        <taxon>Alteromonadales</taxon>
        <taxon>Alteromonadaceae</taxon>
    </lineage>
</organism>
<dbReference type="Gene3D" id="3.40.50.2300">
    <property type="match status" value="1"/>
</dbReference>
<comment type="caution">
    <text evidence="5">The sequence shown here is derived from an EMBL/GenBank/DDBJ whole genome shotgun (WGS) entry which is preliminary data.</text>
</comment>
<evidence type="ECO:0000259" key="4">
    <source>
        <dbReference type="PROSITE" id="PS50930"/>
    </source>
</evidence>
<dbReference type="Pfam" id="PF00072">
    <property type="entry name" value="Response_reg"/>
    <property type="match status" value="1"/>
</dbReference>
<dbReference type="InterPro" id="IPR007492">
    <property type="entry name" value="LytTR_DNA-bd_dom"/>
</dbReference>
<sequence>MTKIIKTLIVDDEPLARKGLTVRLQDFSQIQVLGECANGQEALEAIIQHKPDLVFLDIQMPGMNGFQLIQQLGQKGIPLPLVVFITAFDNYAIRAFEVHALDYILKPVDEQRLAEAIAKVEHTLTRKQDEAHKQKLADLLASATGVECEDILQSLASGQPIQTSPYPAILAIKDGSETARVEVAQIRWVDAAGDYMCVHAGSETHILRRTMKELEQQLDPRTFVRVHRSAIVNINYVTKLVSHVSGEYHLVLECGTELKVSRSHRDQVKKMIGA</sequence>
<dbReference type="PANTHER" id="PTHR37299">
    <property type="entry name" value="TRANSCRIPTIONAL REGULATOR-RELATED"/>
    <property type="match status" value="1"/>
</dbReference>
<keyword evidence="2" id="KW-0597">Phosphoprotein</keyword>
<dbReference type="SMART" id="SM00850">
    <property type="entry name" value="LytTR"/>
    <property type="match status" value="1"/>
</dbReference>
<evidence type="ECO:0000259" key="3">
    <source>
        <dbReference type="PROSITE" id="PS50110"/>
    </source>
</evidence>
<dbReference type="Gene3D" id="2.40.50.1020">
    <property type="entry name" value="LytTr DNA-binding domain"/>
    <property type="match status" value="1"/>
</dbReference>
<dbReference type="Proteomes" id="UP001596364">
    <property type="component" value="Unassembled WGS sequence"/>
</dbReference>